<evidence type="ECO:0000256" key="1">
    <source>
        <dbReference type="SAM" id="MobiDB-lite"/>
    </source>
</evidence>
<evidence type="ECO:0000313" key="3">
    <source>
        <dbReference type="Proteomes" id="UP000735302"/>
    </source>
</evidence>
<dbReference type="AlphaFoldDB" id="A0AAV4CYM5"/>
<reference evidence="2 3" key="1">
    <citation type="journal article" date="2021" name="Elife">
        <title>Chloroplast acquisition without the gene transfer in kleptoplastic sea slugs, Plakobranchus ocellatus.</title>
        <authorList>
            <person name="Maeda T."/>
            <person name="Takahashi S."/>
            <person name="Yoshida T."/>
            <person name="Shimamura S."/>
            <person name="Takaki Y."/>
            <person name="Nagai Y."/>
            <person name="Toyoda A."/>
            <person name="Suzuki Y."/>
            <person name="Arimoto A."/>
            <person name="Ishii H."/>
            <person name="Satoh N."/>
            <person name="Nishiyama T."/>
            <person name="Hasebe M."/>
            <person name="Maruyama T."/>
            <person name="Minagawa J."/>
            <person name="Obokata J."/>
            <person name="Shigenobu S."/>
        </authorList>
    </citation>
    <scope>NUCLEOTIDE SEQUENCE [LARGE SCALE GENOMIC DNA]</scope>
</reference>
<gene>
    <name evidence="2" type="ORF">PoB_006339000</name>
</gene>
<comment type="caution">
    <text evidence="2">The sequence shown here is derived from an EMBL/GenBank/DDBJ whole genome shotgun (WGS) entry which is preliminary data.</text>
</comment>
<protein>
    <submittedName>
        <fullName evidence="2">Uncharacterized protein</fullName>
    </submittedName>
</protein>
<dbReference type="EMBL" id="BLXT01007159">
    <property type="protein sequence ID" value="GFO36885.1"/>
    <property type="molecule type" value="Genomic_DNA"/>
</dbReference>
<evidence type="ECO:0000313" key="2">
    <source>
        <dbReference type="EMBL" id="GFO36885.1"/>
    </source>
</evidence>
<organism evidence="2 3">
    <name type="scientific">Plakobranchus ocellatus</name>
    <dbReference type="NCBI Taxonomy" id="259542"/>
    <lineage>
        <taxon>Eukaryota</taxon>
        <taxon>Metazoa</taxon>
        <taxon>Spiralia</taxon>
        <taxon>Lophotrochozoa</taxon>
        <taxon>Mollusca</taxon>
        <taxon>Gastropoda</taxon>
        <taxon>Heterobranchia</taxon>
        <taxon>Euthyneura</taxon>
        <taxon>Panpulmonata</taxon>
        <taxon>Sacoglossa</taxon>
        <taxon>Placobranchoidea</taxon>
        <taxon>Plakobranchidae</taxon>
        <taxon>Plakobranchus</taxon>
    </lineage>
</organism>
<keyword evidence="3" id="KW-1185">Reference proteome</keyword>
<sequence>MPKPSFKPRRKTRGEENNNQETYCLLTRCKFRLRTCQYHLKHHLFIKLKINGTNHCSCKHEKQRTENELVHFCLPYEALQEKIWPDPILMRQKLYRNLMNLQSTTVFIQETGKSFYQSPTTSMPHNGPMEGDTGLSSGLQSQSLMNQHYLS</sequence>
<proteinExistence type="predicted"/>
<name>A0AAV4CYM5_9GAST</name>
<dbReference type="Proteomes" id="UP000735302">
    <property type="component" value="Unassembled WGS sequence"/>
</dbReference>
<accession>A0AAV4CYM5</accession>
<feature type="region of interest" description="Disordered" evidence="1">
    <location>
        <begin position="117"/>
        <end position="139"/>
    </location>
</feature>